<name>A0A483HD78_KLEPN</name>
<evidence type="ECO:0000313" key="3">
    <source>
        <dbReference type="EMBL" id="TCY83610.1"/>
    </source>
</evidence>
<dbReference type="GO" id="GO:0003677">
    <property type="term" value="F:DNA binding"/>
    <property type="evidence" value="ECO:0007669"/>
    <property type="project" value="InterPro"/>
</dbReference>
<evidence type="ECO:0000313" key="2">
    <source>
        <dbReference type="EMBL" id="TCX19064.1"/>
    </source>
</evidence>
<reference evidence="2" key="1">
    <citation type="submission" date="2019-01" db="EMBL/GenBank/DDBJ databases">
        <authorList>
            <person name="Lista F."/>
            <person name="Anselmo A."/>
        </authorList>
    </citation>
    <scope>NUCLEOTIDE SEQUENCE</scope>
    <source>
        <strain evidence="3">10R</strain>
        <strain evidence="2">19S</strain>
        <strain evidence="1">23S</strain>
        <strain evidence="5">2R</strain>
        <strain evidence="4">4R</strain>
    </source>
</reference>
<evidence type="ECO:0000313" key="4">
    <source>
        <dbReference type="EMBL" id="TCZ24758.1"/>
    </source>
</evidence>
<dbReference type="InterPro" id="IPR031856">
    <property type="entry name" value="YdaS_toxin-like"/>
</dbReference>
<dbReference type="Gene3D" id="1.10.260.40">
    <property type="entry name" value="lambda repressor-like DNA-binding domains"/>
    <property type="match status" value="1"/>
</dbReference>
<proteinExistence type="predicted"/>
<evidence type="ECO:0000313" key="5">
    <source>
        <dbReference type="EMBL" id="TCZ42308.1"/>
    </source>
</evidence>
<accession>A0A483HD78</accession>
<dbReference type="EMBL" id="SDCD01000052">
    <property type="protein sequence ID" value="TCX19064.1"/>
    <property type="molecule type" value="Genomic_DNA"/>
</dbReference>
<sequence>MQLKDYLNMKRGSSKALATKLEVSTSYLSQMASGIAAISPSRAIQIEQLTEGAVTRADCFPDDWETIWPEFIPPATPLTNSSELNGD</sequence>
<dbReference type="EMBL" id="SDDL01000056">
    <property type="protein sequence ID" value="TCY83610.1"/>
    <property type="molecule type" value="Genomic_DNA"/>
</dbReference>
<dbReference type="RefSeq" id="WP_071526640.1">
    <property type="nucleotide sequence ID" value="NZ_BGNY01000091.1"/>
</dbReference>
<dbReference type="Pfam" id="PF15943">
    <property type="entry name" value="YdaS_toxin"/>
    <property type="match status" value="1"/>
</dbReference>
<dbReference type="EMBL" id="SDDT01000054">
    <property type="protein sequence ID" value="TCZ42308.1"/>
    <property type="molecule type" value="Genomic_DNA"/>
</dbReference>
<dbReference type="EMBL" id="SDBZ01000052">
    <property type="protein sequence ID" value="TCW89081.1"/>
    <property type="molecule type" value="Genomic_DNA"/>
</dbReference>
<dbReference type="SUPFAM" id="SSF47413">
    <property type="entry name" value="lambda repressor-like DNA-binding domains"/>
    <property type="match status" value="1"/>
</dbReference>
<dbReference type="AlphaFoldDB" id="A0A483HD78"/>
<dbReference type="EMBL" id="SDDR01000049">
    <property type="protein sequence ID" value="TCZ24758.1"/>
    <property type="molecule type" value="Genomic_DNA"/>
</dbReference>
<organism evidence="2">
    <name type="scientific">Klebsiella pneumoniae</name>
    <dbReference type="NCBI Taxonomy" id="573"/>
    <lineage>
        <taxon>Bacteria</taxon>
        <taxon>Pseudomonadati</taxon>
        <taxon>Pseudomonadota</taxon>
        <taxon>Gammaproteobacteria</taxon>
        <taxon>Enterobacterales</taxon>
        <taxon>Enterobacteriaceae</taxon>
        <taxon>Klebsiella/Raoultella group</taxon>
        <taxon>Klebsiella</taxon>
        <taxon>Klebsiella pneumoniae complex</taxon>
    </lineage>
</organism>
<dbReference type="InterPro" id="IPR010982">
    <property type="entry name" value="Lambda_DNA-bd_dom_sf"/>
</dbReference>
<evidence type="ECO:0000313" key="1">
    <source>
        <dbReference type="EMBL" id="TCW89081.1"/>
    </source>
</evidence>
<dbReference type="CDD" id="cd00093">
    <property type="entry name" value="HTH_XRE"/>
    <property type="match status" value="1"/>
</dbReference>
<dbReference type="InterPro" id="IPR001387">
    <property type="entry name" value="Cro/C1-type_HTH"/>
</dbReference>
<gene>
    <name evidence="2" type="ORF">ETE94_22380</name>
    <name evidence="1" type="ORF">ETF12_25490</name>
    <name evidence="5" type="ORF">ETH60_23515</name>
    <name evidence="4" type="ORF">ETH89_25720</name>
    <name evidence="3" type="ORF">ETH94_22255</name>
</gene>
<comment type="caution">
    <text evidence="2">The sequence shown here is derived from an EMBL/GenBank/DDBJ whole genome shotgun (WGS) entry which is preliminary data.</text>
</comment>
<protein>
    <submittedName>
        <fullName evidence="2">Helix-turn-helix domain-containing protein</fullName>
    </submittedName>
</protein>